<evidence type="ECO:0008006" key="4">
    <source>
        <dbReference type="Google" id="ProtNLM"/>
    </source>
</evidence>
<dbReference type="EMBL" id="CP015163">
    <property type="protein sequence ID" value="AXB49052.1"/>
    <property type="molecule type" value="Genomic_DNA"/>
</dbReference>
<organism evidence="2 3">
    <name type="scientific">Amycolatopsis albispora</name>
    <dbReference type="NCBI Taxonomy" id="1804986"/>
    <lineage>
        <taxon>Bacteria</taxon>
        <taxon>Bacillati</taxon>
        <taxon>Actinomycetota</taxon>
        <taxon>Actinomycetes</taxon>
        <taxon>Pseudonocardiales</taxon>
        <taxon>Pseudonocardiaceae</taxon>
        <taxon>Amycolatopsis</taxon>
    </lineage>
</organism>
<feature type="region of interest" description="Disordered" evidence="1">
    <location>
        <begin position="99"/>
        <end position="156"/>
    </location>
</feature>
<proteinExistence type="predicted"/>
<dbReference type="KEGG" id="aab:A4R43_35230"/>
<gene>
    <name evidence="2" type="ORF">A4R43_35230</name>
</gene>
<dbReference type="Gene3D" id="3.30.1310.10">
    <property type="entry name" value="Nucleoid-associated protein YbaB-like domain"/>
    <property type="match status" value="1"/>
</dbReference>
<dbReference type="OrthoDB" id="3689387at2"/>
<dbReference type="Pfam" id="PF02575">
    <property type="entry name" value="YbaB_DNA_bd"/>
    <property type="match status" value="1"/>
</dbReference>
<accession>A0A344LLX8</accession>
<dbReference type="InterPro" id="IPR036894">
    <property type="entry name" value="YbaB-like_sf"/>
</dbReference>
<feature type="compositionally biased region" description="Acidic residues" evidence="1">
    <location>
        <begin position="132"/>
        <end position="147"/>
    </location>
</feature>
<keyword evidence="3" id="KW-1185">Reference proteome</keyword>
<dbReference type="Proteomes" id="UP000250434">
    <property type="component" value="Chromosome"/>
</dbReference>
<dbReference type="AlphaFoldDB" id="A0A344LLX8"/>
<dbReference type="RefSeq" id="WP_113698106.1">
    <property type="nucleotide sequence ID" value="NZ_CP015163.1"/>
</dbReference>
<name>A0A344LLX8_9PSEU</name>
<evidence type="ECO:0000256" key="1">
    <source>
        <dbReference type="SAM" id="MobiDB-lite"/>
    </source>
</evidence>
<dbReference type="SUPFAM" id="SSF82607">
    <property type="entry name" value="YbaB-like"/>
    <property type="match status" value="1"/>
</dbReference>
<sequence>MTEYRARVDELLADYRRSRDHLAGVQRELAAVRATASSGDGLVKATVGPQGALTGLEIGNAAYREYGPAELAKEIVRLVDTAGMKAFTSAEEVLAPALPKGTDPHALLRGTADLDAAELVPAEPAEEAKESAEDDSFEDQVWLDDEGWPTAGSDGR</sequence>
<protein>
    <recommendedName>
        <fullName evidence="4">YbaB/EbfC family DNA-binding protein</fullName>
    </recommendedName>
</protein>
<dbReference type="GO" id="GO:0003677">
    <property type="term" value="F:DNA binding"/>
    <property type="evidence" value="ECO:0007669"/>
    <property type="project" value="InterPro"/>
</dbReference>
<reference evidence="2 3" key="1">
    <citation type="submission" date="2016-04" db="EMBL/GenBank/DDBJ databases">
        <title>Complete genome sequence and analysis of deep-sea sediment isolate, Amycolatopsis sp. WP1.</title>
        <authorList>
            <person name="Wang H."/>
            <person name="Chen S."/>
            <person name="Wu Q."/>
        </authorList>
    </citation>
    <scope>NUCLEOTIDE SEQUENCE [LARGE SCALE GENOMIC DNA]</scope>
    <source>
        <strain evidence="2 3">WP1</strain>
    </source>
</reference>
<dbReference type="InterPro" id="IPR004401">
    <property type="entry name" value="YbaB/EbfC"/>
</dbReference>
<evidence type="ECO:0000313" key="3">
    <source>
        <dbReference type="Proteomes" id="UP000250434"/>
    </source>
</evidence>
<evidence type="ECO:0000313" key="2">
    <source>
        <dbReference type="EMBL" id="AXB49052.1"/>
    </source>
</evidence>